<reference evidence="1" key="2">
    <citation type="submission" date="2022-01" db="EMBL/GenBank/DDBJ databases">
        <authorList>
            <person name="Hirooka S."/>
            <person name="Miyagishima S.Y."/>
        </authorList>
    </citation>
    <scope>NUCLEOTIDE SEQUENCE</scope>
    <source>
        <strain evidence="1">NBRC 102759</strain>
    </source>
</reference>
<dbReference type="EMBL" id="BQMJ01000070">
    <property type="protein sequence ID" value="GJQ15541.1"/>
    <property type="molecule type" value="Genomic_DNA"/>
</dbReference>
<accession>A0A9C7Q5M7</accession>
<protein>
    <submittedName>
        <fullName evidence="1">Uncharacterized protein</fullName>
    </submittedName>
</protein>
<dbReference type="OrthoDB" id="6890at2759"/>
<reference evidence="1" key="1">
    <citation type="journal article" date="2022" name="Proc. Natl. Acad. Sci. U.S.A.">
        <title>Life cycle and functional genomics of the unicellular red alga Galdieria for elucidating algal and plant evolution and industrial use.</title>
        <authorList>
            <person name="Hirooka S."/>
            <person name="Itabashi T."/>
            <person name="Ichinose T.M."/>
            <person name="Onuma R."/>
            <person name="Fujiwara T."/>
            <person name="Yamashita S."/>
            <person name="Jong L.W."/>
            <person name="Tomita R."/>
            <person name="Iwane A.H."/>
            <person name="Miyagishima S.Y."/>
        </authorList>
    </citation>
    <scope>NUCLEOTIDE SEQUENCE</scope>
    <source>
        <strain evidence="1">NBRC 102759</strain>
    </source>
</reference>
<organism evidence="1 2">
    <name type="scientific">Galdieria partita</name>
    <dbReference type="NCBI Taxonomy" id="83374"/>
    <lineage>
        <taxon>Eukaryota</taxon>
        <taxon>Rhodophyta</taxon>
        <taxon>Bangiophyceae</taxon>
        <taxon>Galdieriales</taxon>
        <taxon>Galdieriaceae</taxon>
        <taxon>Galdieria</taxon>
    </lineage>
</organism>
<evidence type="ECO:0000313" key="1">
    <source>
        <dbReference type="EMBL" id="GJQ15541.1"/>
    </source>
</evidence>
<dbReference type="Proteomes" id="UP001061958">
    <property type="component" value="Unassembled WGS sequence"/>
</dbReference>
<name>A0A9C7Q5M7_9RHOD</name>
<evidence type="ECO:0000313" key="2">
    <source>
        <dbReference type="Proteomes" id="UP001061958"/>
    </source>
</evidence>
<keyword evidence="2" id="KW-1185">Reference proteome</keyword>
<sequence>MSSSRLSASGFYSLYQLAETLQVCCFTGIRLSKAFMIRLVPARDEQSEFWFIPDPCQRLSGPCFYTVADHSLLNYHIKNKSPPLIPKIEQNIMLHPDILELAREAQFLSVVQNLHRLIRLKKFCFLDHLTRKENSCMDLVLRICFEEQPIYRSSFDESLPIACQEENIFYRQLMLSSKRLKNALKYLNVEDTCLEQWKEWSRPVSIGCFRSYWSCQLLSEIEKWQYFEKTAQMT</sequence>
<gene>
    <name evidence="1" type="ORF">GpartN1_g7332.t1</name>
</gene>
<comment type="caution">
    <text evidence="1">The sequence shown here is derived from an EMBL/GenBank/DDBJ whole genome shotgun (WGS) entry which is preliminary data.</text>
</comment>
<proteinExistence type="predicted"/>
<dbReference type="AlphaFoldDB" id="A0A9C7Q5M7"/>